<dbReference type="SUPFAM" id="SSF74650">
    <property type="entry name" value="Galactose mutarotase-like"/>
    <property type="match status" value="1"/>
</dbReference>
<dbReference type="FunFam" id="2.70.98.10:FF:000014">
    <property type="entry name" value="Aldose 1-epimerase, putative"/>
    <property type="match status" value="1"/>
</dbReference>
<feature type="signal peptide" evidence="4">
    <location>
        <begin position="1"/>
        <end position="19"/>
    </location>
</feature>
<reference evidence="5 6" key="1">
    <citation type="journal article" date="2018" name="Nat. Ecol. Evol.">
        <title>Pezizomycetes genomes reveal the molecular basis of ectomycorrhizal truffle lifestyle.</title>
        <authorList>
            <person name="Murat C."/>
            <person name="Payen T."/>
            <person name="Noel B."/>
            <person name="Kuo A."/>
            <person name="Morin E."/>
            <person name="Chen J."/>
            <person name="Kohler A."/>
            <person name="Krizsan K."/>
            <person name="Balestrini R."/>
            <person name="Da Silva C."/>
            <person name="Montanini B."/>
            <person name="Hainaut M."/>
            <person name="Levati E."/>
            <person name="Barry K.W."/>
            <person name="Belfiori B."/>
            <person name="Cichocki N."/>
            <person name="Clum A."/>
            <person name="Dockter R.B."/>
            <person name="Fauchery L."/>
            <person name="Guy J."/>
            <person name="Iotti M."/>
            <person name="Le Tacon F."/>
            <person name="Lindquist E.A."/>
            <person name="Lipzen A."/>
            <person name="Malagnac F."/>
            <person name="Mello A."/>
            <person name="Molinier V."/>
            <person name="Miyauchi S."/>
            <person name="Poulain J."/>
            <person name="Riccioni C."/>
            <person name="Rubini A."/>
            <person name="Sitrit Y."/>
            <person name="Splivallo R."/>
            <person name="Traeger S."/>
            <person name="Wang M."/>
            <person name="Zifcakova L."/>
            <person name="Wipf D."/>
            <person name="Zambonelli A."/>
            <person name="Paolocci F."/>
            <person name="Nowrousian M."/>
            <person name="Ottonello S."/>
            <person name="Baldrian P."/>
            <person name="Spatafora J.W."/>
            <person name="Henrissat B."/>
            <person name="Nagy L.G."/>
            <person name="Aury J.M."/>
            <person name="Wincker P."/>
            <person name="Grigoriev I.V."/>
            <person name="Bonfante P."/>
            <person name="Martin F.M."/>
        </authorList>
    </citation>
    <scope>NUCLEOTIDE SEQUENCE [LARGE SCALE GENOMIC DNA]</scope>
    <source>
        <strain evidence="5 6">CCBAS932</strain>
    </source>
</reference>
<proteinExistence type="inferred from homology"/>
<dbReference type="PANTHER" id="PTHR10091:SF2">
    <property type="entry name" value="ALDOSE 1-EPIMERASE"/>
    <property type="match status" value="1"/>
</dbReference>
<keyword evidence="3" id="KW-0119">Carbohydrate metabolism</keyword>
<dbReference type="GO" id="GO:0004034">
    <property type="term" value="F:aldose 1-epimerase activity"/>
    <property type="evidence" value="ECO:0007669"/>
    <property type="project" value="TreeGrafter"/>
</dbReference>
<evidence type="ECO:0000256" key="1">
    <source>
        <dbReference type="ARBA" id="ARBA00006206"/>
    </source>
</evidence>
<dbReference type="AlphaFoldDB" id="A0A3N4KIW1"/>
<dbReference type="InterPro" id="IPR014718">
    <property type="entry name" value="GH-type_carb-bd"/>
</dbReference>
<dbReference type="InterPro" id="IPR008183">
    <property type="entry name" value="Aldose_1/G6P_1-epimerase"/>
</dbReference>
<protein>
    <submittedName>
        <fullName evidence="5">Galactose mutarotase-like protein</fullName>
    </submittedName>
</protein>
<accession>A0A3N4KIW1</accession>
<dbReference type="PANTHER" id="PTHR10091">
    <property type="entry name" value="ALDOSE-1-EPIMERASE"/>
    <property type="match status" value="1"/>
</dbReference>
<dbReference type="InParanoid" id="A0A3N4KIW1"/>
<dbReference type="STRING" id="1392247.A0A3N4KIW1"/>
<gene>
    <name evidence="5" type="ORF">P167DRAFT_511072</name>
</gene>
<evidence type="ECO:0000256" key="4">
    <source>
        <dbReference type="SAM" id="SignalP"/>
    </source>
</evidence>
<dbReference type="CDD" id="cd09019">
    <property type="entry name" value="galactose_mutarotase_like"/>
    <property type="match status" value="1"/>
</dbReference>
<dbReference type="OrthoDB" id="274691at2759"/>
<dbReference type="Gene3D" id="2.70.98.10">
    <property type="match status" value="1"/>
</dbReference>
<keyword evidence="6" id="KW-1185">Reference proteome</keyword>
<dbReference type="GO" id="GO:0006006">
    <property type="term" value="P:glucose metabolic process"/>
    <property type="evidence" value="ECO:0007669"/>
    <property type="project" value="TreeGrafter"/>
</dbReference>
<dbReference type="EMBL" id="ML119153">
    <property type="protein sequence ID" value="RPB09348.1"/>
    <property type="molecule type" value="Genomic_DNA"/>
</dbReference>
<evidence type="ECO:0000313" key="6">
    <source>
        <dbReference type="Proteomes" id="UP000277580"/>
    </source>
</evidence>
<keyword evidence="2" id="KW-0413">Isomerase</keyword>
<dbReference type="InterPro" id="IPR047215">
    <property type="entry name" value="Galactose_mutarotase-like"/>
</dbReference>
<keyword evidence="4" id="KW-0732">Signal</keyword>
<dbReference type="Pfam" id="PF01263">
    <property type="entry name" value="Aldose_epim"/>
    <property type="match status" value="1"/>
</dbReference>
<sequence length="379" mass="40869">MKSISLLILGLSASLSAAAVPPPGADGKYTISAPGIRAQFIPFAAAITNLFVLDKNGIERDIILGHDSPSDYSADPGTHMGAIPGRYANRIGNAQFTLDGVTYHTPQNDGSNTLHSGPNGWGNRTFEVVAVSDNSITFGIHDPAFSTGMPGSIDANVTYTLTEKTWKIKIHALSPEARTPLMLTQHTYWNLDAFANPETDLIWNHTYYTPYSKRLLAPDPNMVPTGEITTIPQGDINDFWSAPKQLGTNLLTPGWVGNCGTGSGCEGYNNCWLVDKSPRIAKPVATLSSDWSGIKMEIYTGQAAVQLYSCYWMPGTTPIKSTQGGEGAAGNGLIKSGGCVALEAQDWNDGINHPEWGRNQFYGPGDDYNWEATYKFGLL</sequence>
<evidence type="ECO:0000313" key="5">
    <source>
        <dbReference type="EMBL" id="RPB09348.1"/>
    </source>
</evidence>
<evidence type="ECO:0000256" key="3">
    <source>
        <dbReference type="ARBA" id="ARBA00023277"/>
    </source>
</evidence>
<dbReference type="GO" id="GO:0033499">
    <property type="term" value="P:galactose catabolic process via UDP-galactose, Leloir pathway"/>
    <property type="evidence" value="ECO:0007669"/>
    <property type="project" value="TreeGrafter"/>
</dbReference>
<comment type="similarity">
    <text evidence="1">Belongs to the aldose epimerase family.</text>
</comment>
<feature type="chain" id="PRO_5018005087" evidence="4">
    <location>
        <begin position="20"/>
        <end position="379"/>
    </location>
</feature>
<organism evidence="5 6">
    <name type="scientific">Morchella conica CCBAS932</name>
    <dbReference type="NCBI Taxonomy" id="1392247"/>
    <lineage>
        <taxon>Eukaryota</taxon>
        <taxon>Fungi</taxon>
        <taxon>Dikarya</taxon>
        <taxon>Ascomycota</taxon>
        <taxon>Pezizomycotina</taxon>
        <taxon>Pezizomycetes</taxon>
        <taxon>Pezizales</taxon>
        <taxon>Morchellaceae</taxon>
        <taxon>Morchella</taxon>
    </lineage>
</organism>
<dbReference type="GO" id="GO:0030246">
    <property type="term" value="F:carbohydrate binding"/>
    <property type="evidence" value="ECO:0007669"/>
    <property type="project" value="InterPro"/>
</dbReference>
<name>A0A3N4KIW1_9PEZI</name>
<dbReference type="Proteomes" id="UP000277580">
    <property type="component" value="Unassembled WGS sequence"/>
</dbReference>
<evidence type="ECO:0000256" key="2">
    <source>
        <dbReference type="ARBA" id="ARBA00023235"/>
    </source>
</evidence>
<dbReference type="InterPro" id="IPR011013">
    <property type="entry name" value="Gal_mutarotase_sf_dom"/>
</dbReference>